<dbReference type="InterPro" id="IPR010419">
    <property type="entry name" value="CO_DH_gsu"/>
</dbReference>
<evidence type="ECO:0000313" key="3">
    <source>
        <dbReference type="Proteomes" id="UP000246145"/>
    </source>
</evidence>
<protein>
    <submittedName>
        <fullName evidence="2">Carbon monoxide dehydrogenase subunit G</fullName>
    </submittedName>
</protein>
<dbReference type="Proteomes" id="UP000246145">
    <property type="component" value="Unassembled WGS sequence"/>
</dbReference>
<dbReference type="InterPro" id="IPR023393">
    <property type="entry name" value="START-like_dom_sf"/>
</dbReference>
<reference evidence="2 3" key="1">
    <citation type="submission" date="2018-04" db="EMBL/GenBank/DDBJ databases">
        <title>Genomic Encyclopedia of Type Strains, Phase IV (KMG-IV): sequencing the most valuable type-strain genomes for metagenomic binning, comparative biology and taxonomic classification.</title>
        <authorList>
            <person name="Goeker M."/>
        </authorList>
    </citation>
    <scope>NUCLEOTIDE SEQUENCE [LARGE SCALE GENOMIC DNA]</scope>
    <source>
        <strain evidence="2 3">DSM 10065</strain>
    </source>
</reference>
<dbReference type="AlphaFoldDB" id="A0A2U1CLS5"/>
<evidence type="ECO:0000313" key="2">
    <source>
        <dbReference type="EMBL" id="PVY61970.1"/>
    </source>
</evidence>
<sequence length="284" mass="30423">MEIEKTLTVSAPRERVWALLLDPHVMTGAVPGMQSIDVISPTEYVALMKVKISFLSAKFKLHTTIAEQREPEYLRAEGTGEDASVASSLKQTSEIFLSETPQGGTELRIKVNVDLLGRLGTFGLSVMKTKADRMWDEFGRNLAARLENGETTQIGGSGGVEAAGTSSTKIGAESQVPPSSAPDAAAEKCGPRSLQREAAPQPASPSSTFSPARDTATSDDTDARGWFSRLLGGGRTTVNRAPGRSGGVIRIEVRQLNRTVAIEWPVEAAGQCQDWLRELLSSPV</sequence>
<dbReference type="OrthoDB" id="9800877at2"/>
<dbReference type="Gene3D" id="3.30.530.20">
    <property type="match status" value="1"/>
</dbReference>
<dbReference type="CDD" id="cd07823">
    <property type="entry name" value="SRPBCC_5"/>
    <property type="match status" value="1"/>
</dbReference>
<dbReference type="PANTHER" id="PTHR38588">
    <property type="entry name" value="BLL0334 PROTEIN"/>
    <property type="match status" value="1"/>
</dbReference>
<proteinExistence type="predicted"/>
<dbReference type="STRING" id="1231391.GCA_000308195_00228"/>
<name>A0A2U1CLS5_9BURK</name>
<dbReference type="Pfam" id="PF06240">
    <property type="entry name" value="COXG"/>
    <property type="match status" value="1"/>
</dbReference>
<dbReference type="PANTHER" id="PTHR38588:SF1">
    <property type="entry name" value="BLL0334 PROTEIN"/>
    <property type="match status" value="1"/>
</dbReference>
<dbReference type="SUPFAM" id="SSF55961">
    <property type="entry name" value="Bet v1-like"/>
    <property type="match status" value="1"/>
</dbReference>
<comment type="caution">
    <text evidence="2">The sequence shown here is derived from an EMBL/GenBank/DDBJ whole genome shotgun (WGS) entry which is preliminary data.</text>
</comment>
<dbReference type="RefSeq" id="WP_017522607.1">
    <property type="nucleotide sequence ID" value="NZ_JACCEX010000002.1"/>
</dbReference>
<evidence type="ECO:0000256" key="1">
    <source>
        <dbReference type="SAM" id="MobiDB-lite"/>
    </source>
</evidence>
<gene>
    <name evidence="2" type="ORF">C7440_1456</name>
</gene>
<dbReference type="EMBL" id="QEKO01000002">
    <property type="protein sequence ID" value="PVY61970.1"/>
    <property type="molecule type" value="Genomic_DNA"/>
</dbReference>
<organism evidence="2 3">
    <name type="scientific">Pusillimonas noertemannii</name>
    <dbReference type="NCBI Taxonomy" id="305977"/>
    <lineage>
        <taxon>Bacteria</taxon>
        <taxon>Pseudomonadati</taxon>
        <taxon>Pseudomonadota</taxon>
        <taxon>Betaproteobacteria</taxon>
        <taxon>Burkholderiales</taxon>
        <taxon>Alcaligenaceae</taxon>
        <taxon>Pusillimonas</taxon>
    </lineage>
</organism>
<feature type="region of interest" description="Disordered" evidence="1">
    <location>
        <begin position="149"/>
        <end position="227"/>
    </location>
</feature>
<keyword evidence="3" id="KW-1185">Reference proteome</keyword>
<accession>A0A2U1CLS5</accession>